<evidence type="ECO:0000256" key="2">
    <source>
        <dbReference type="ARBA" id="ARBA00012003"/>
    </source>
</evidence>
<evidence type="ECO:0000256" key="6">
    <source>
        <dbReference type="SAM" id="MobiDB-lite"/>
    </source>
</evidence>
<gene>
    <name evidence="8" type="ORF">EZS28_007810</name>
</gene>
<dbReference type="Proteomes" id="UP000324800">
    <property type="component" value="Unassembled WGS sequence"/>
</dbReference>
<feature type="compositionally biased region" description="Polar residues" evidence="6">
    <location>
        <begin position="100"/>
        <end position="122"/>
    </location>
</feature>
<dbReference type="EC" id="2.1.1.22" evidence="2"/>
<dbReference type="Pfam" id="PF07942">
    <property type="entry name" value="CARME"/>
    <property type="match status" value="2"/>
</dbReference>
<evidence type="ECO:0000256" key="3">
    <source>
        <dbReference type="ARBA" id="ARBA00022603"/>
    </source>
</evidence>
<keyword evidence="4" id="KW-0808">Transferase</keyword>
<sequence length="690" mass="79746">MKALGPINERGKTVAVEQSERRYAEIILPGKKLDERKVFFFPYNWTVGKVIDQIASIEKIKNNSNVPGEKKLCIYEIDEEEEKEKEAIKENAEKDKQSKNEINTNISNSKDIKSPQNDNPFNLSFHPRSFTPPDQNTDNFITQSRSQSPSNAINPSLPILIVTVIISILYLKLIEIQLNILHKPTRETTGPKIVLTIQCRVLKPLACKCQFEYSAEWERMQKALLSQPLSRMEKMKESQDDDSKSNSGDEISEEMSQDEEERAHYVETVHAFMVYNLNFLKKISGWERSFETSRASKIPSVASSFAGKIDALKLATEQNQRFLNYIIEPMQQQVNIPEELGKKRATDWNFGRVQTTLLQFCREWSSMGERERQLPFSLIFTALAKHPRVLVPGAGLGRLCYDLAARGYHVQGNEFSLYMLLASQAVLNRMLTQVDRSRIDNEVEVRLREQQLQQQANDWMNQDLSKIEKENKKESDIKEQQINQYQSSIQQSVLHSQQQDVIGRGMDGRWIIYPFIRSLSNHVDNSHLLRPIAVPDAGLPCPKCQCKKEDFDMSMSAGDFLDVYQDDQCIYDCVVTHFFLDTAHDVCQYMDLIHQLLVDDGIWINYGPLQYHYSEDHNEVSVELTLTEIMELVRQCGFNVMEESMYRSPYCQNELSMALSEFSCKFFVARRMERPGLISQKRLPIERAKH</sequence>
<organism evidence="8 9">
    <name type="scientific">Streblomastix strix</name>
    <dbReference type="NCBI Taxonomy" id="222440"/>
    <lineage>
        <taxon>Eukaryota</taxon>
        <taxon>Metamonada</taxon>
        <taxon>Preaxostyla</taxon>
        <taxon>Oxymonadida</taxon>
        <taxon>Streblomastigidae</taxon>
        <taxon>Streblomastix</taxon>
    </lineage>
</organism>
<proteinExistence type="inferred from homology"/>
<feature type="region of interest" description="Disordered" evidence="6">
    <location>
        <begin position="229"/>
        <end position="260"/>
    </location>
</feature>
<evidence type="ECO:0000256" key="4">
    <source>
        <dbReference type="ARBA" id="ARBA00022679"/>
    </source>
</evidence>
<dbReference type="SMART" id="SM01296">
    <property type="entry name" value="N2227"/>
    <property type="match status" value="1"/>
</dbReference>
<keyword evidence="3" id="KW-0489">Methyltransferase</keyword>
<dbReference type="GO" id="GO:0030735">
    <property type="term" value="F:carnosine N-methyltransferase activity"/>
    <property type="evidence" value="ECO:0007669"/>
    <property type="project" value="UniProtKB-EC"/>
</dbReference>
<dbReference type="SUPFAM" id="SSF53335">
    <property type="entry name" value="S-adenosyl-L-methionine-dependent methyltransferases"/>
    <property type="match status" value="1"/>
</dbReference>
<evidence type="ECO:0000313" key="8">
    <source>
        <dbReference type="EMBL" id="KAA6396661.1"/>
    </source>
</evidence>
<accession>A0A5J4WP07</accession>
<feature type="compositionally biased region" description="Acidic residues" evidence="6">
    <location>
        <begin position="250"/>
        <end position="260"/>
    </location>
</feature>
<dbReference type="PANTHER" id="PTHR12303:SF6">
    <property type="entry name" value="CARNOSINE N-METHYLTRANSFERASE"/>
    <property type="match status" value="1"/>
</dbReference>
<dbReference type="AlphaFoldDB" id="A0A5J4WP07"/>
<feature type="compositionally biased region" description="Polar residues" evidence="6">
    <location>
        <begin position="132"/>
        <end position="152"/>
    </location>
</feature>
<comment type="caution">
    <text evidence="8">The sequence shown here is derived from an EMBL/GenBank/DDBJ whole genome shotgun (WGS) entry which is preliminary data.</text>
</comment>
<keyword evidence="5" id="KW-0949">S-adenosyl-L-methionine</keyword>
<protein>
    <recommendedName>
        <fullName evidence="2">carnosine N-methyltransferase</fullName>
        <ecNumber evidence="2">2.1.1.22</ecNumber>
    </recommendedName>
</protein>
<dbReference type="PANTHER" id="PTHR12303">
    <property type="entry name" value="CARNOSINE N-METHYLTRANSFERASE"/>
    <property type="match status" value="1"/>
</dbReference>
<dbReference type="OrthoDB" id="978at2759"/>
<evidence type="ECO:0000256" key="5">
    <source>
        <dbReference type="ARBA" id="ARBA00022691"/>
    </source>
</evidence>
<dbReference type="InterPro" id="IPR012901">
    <property type="entry name" value="CARME"/>
</dbReference>
<feature type="domain" description="ZFAND1-like ubiquitin-like" evidence="7">
    <location>
        <begin position="40"/>
        <end position="84"/>
    </location>
</feature>
<feature type="compositionally biased region" description="Basic and acidic residues" evidence="6">
    <location>
        <begin position="86"/>
        <end position="99"/>
    </location>
</feature>
<evidence type="ECO:0000313" key="9">
    <source>
        <dbReference type="Proteomes" id="UP000324800"/>
    </source>
</evidence>
<dbReference type="EMBL" id="SNRW01001372">
    <property type="protein sequence ID" value="KAA6396661.1"/>
    <property type="molecule type" value="Genomic_DNA"/>
</dbReference>
<feature type="compositionally biased region" description="Basic and acidic residues" evidence="6">
    <location>
        <begin position="231"/>
        <end position="244"/>
    </location>
</feature>
<feature type="region of interest" description="Disordered" evidence="6">
    <location>
        <begin position="86"/>
        <end position="152"/>
    </location>
</feature>
<evidence type="ECO:0000256" key="1">
    <source>
        <dbReference type="ARBA" id="ARBA00010086"/>
    </source>
</evidence>
<dbReference type="InterPro" id="IPR029063">
    <property type="entry name" value="SAM-dependent_MTases_sf"/>
</dbReference>
<dbReference type="InterPro" id="IPR057358">
    <property type="entry name" value="UBL_ZFAND1-like"/>
</dbReference>
<comment type="similarity">
    <text evidence="1">Belongs to the carnosine N-methyltransferase family.</text>
</comment>
<reference evidence="8 9" key="1">
    <citation type="submission" date="2019-03" db="EMBL/GenBank/DDBJ databases">
        <title>Single cell metagenomics reveals metabolic interactions within the superorganism composed of flagellate Streblomastix strix and complex community of Bacteroidetes bacteria on its surface.</title>
        <authorList>
            <person name="Treitli S.C."/>
            <person name="Kolisko M."/>
            <person name="Husnik F."/>
            <person name="Keeling P."/>
            <person name="Hampl V."/>
        </authorList>
    </citation>
    <scope>NUCLEOTIDE SEQUENCE [LARGE SCALE GENOMIC DNA]</scope>
    <source>
        <strain evidence="8">ST1C</strain>
    </source>
</reference>
<dbReference type="Pfam" id="PF25327">
    <property type="entry name" value="UBL_ZFAND1"/>
    <property type="match status" value="1"/>
</dbReference>
<evidence type="ECO:0000259" key="7">
    <source>
        <dbReference type="Pfam" id="PF25327"/>
    </source>
</evidence>
<dbReference type="GO" id="GO:0032259">
    <property type="term" value="P:methylation"/>
    <property type="evidence" value="ECO:0007669"/>
    <property type="project" value="UniProtKB-KW"/>
</dbReference>
<name>A0A5J4WP07_9EUKA</name>
<dbReference type="Gene3D" id="3.40.50.150">
    <property type="entry name" value="Vaccinia Virus protein VP39"/>
    <property type="match status" value="1"/>
</dbReference>